<dbReference type="EMBL" id="MT141280">
    <property type="protein sequence ID" value="QJA57569.1"/>
    <property type="molecule type" value="Genomic_DNA"/>
</dbReference>
<gene>
    <name evidence="3" type="ORF">MM415A01245_0006</name>
    <name evidence="2" type="ORF">MM415B01625_0011</name>
</gene>
<evidence type="ECO:0000313" key="3">
    <source>
        <dbReference type="EMBL" id="QJA77701.1"/>
    </source>
</evidence>
<organism evidence="2">
    <name type="scientific">viral metagenome</name>
    <dbReference type="NCBI Taxonomy" id="1070528"/>
    <lineage>
        <taxon>unclassified sequences</taxon>
        <taxon>metagenomes</taxon>
        <taxon>organismal metagenomes</taxon>
    </lineage>
</organism>
<evidence type="ECO:0000256" key="1">
    <source>
        <dbReference type="SAM" id="MobiDB-lite"/>
    </source>
</evidence>
<protein>
    <submittedName>
        <fullName evidence="2">Uncharacterized protein</fullName>
    </submittedName>
</protein>
<dbReference type="AlphaFoldDB" id="A0A6M3IJ51"/>
<sequence length="72" mass="8097">MDKRPSTQAIRAAVKKHRPSMANATDDELWRLWTAIPEYVQAQYLTSGAIDDSVRSEPDSNSKPGQRQTPAR</sequence>
<evidence type="ECO:0000313" key="2">
    <source>
        <dbReference type="EMBL" id="QJA57569.1"/>
    </source>
</evidence>
<proteinExistence type="predicted"/>
<feature type="compositionally biased region" description="Polar residues" evidence="1">
    <location>
        <begin position="61"/>
        <end position="72"/>
    </location>
</feature>
<name>A0A6M3IJ51_9ZZZZ</name>
<dbReference type="EMBL" id="MT142297">
    <property type="protein sequence ID" value="QJA77701.1"/>
    <property type="molecule type" value="Genomic_DNA"/>
</dbReference>
<accession>A0A6M3IJ51</accession>
<feature type="region of interest" description="Disordered" evidence="1">
    <location>
        <begin position="49"/>
        <end position="72"/>
    </location>
</feature>
<reference evidence="2" key="1">
    <citation type="submission" date="2020-03" db="EMBL/GenBank/DDBJ databases">
        <title>The deep terrestrial virosphere.</title>
        <authorList>
            <person name="Holmfeldt K."/>
            <person name="Nilsson E."/>
            <person name="Simone D."/>
            <person name="Lopez-Fernandez M."/>
            <person name="Wu X."/>
            <person name="de Brujin I."/>
            <person name="Lundin D."/>
            <person name="Andersson A."/>
            <person name="Bertilsson S."/>
            <person name="Dopson M."/>
        </authorList>
    </citation>
    <scope>NUCLEOTIDE SEQUENCE</scope>
    <source>
        <strain evidence="3">MM415A01245</strain>
        <strain evidence="2">MM415B01625</strain>
    </source>
</reference>